<evidence type="ECO:0000256" key="4">
    <source>
        <dbReference type="ARBA" id="ARBA00022825"/>
    </source>
</evidence>
<dbReference type="InterPro" id="IPR033116">
    <property type="entry name" value="TRYPSIN_SER"/>
</dbReference>
<keyword evidence="8" id="KW-0812">Transmembrane</keyword>
<keyword evidence="4 6" id="KW-0720">Serine protease</keyword>
<protein>
    <submittedName>
        <fullName evidence="8">Putative transmembrane protease serine 9-like</fullName>
    </submittedName>
</protein>
<dbReference type="PRINTS" id="PR00722">
    <property type="entry name" value="CHYMOTRYPSIN"/>
</dbReference>
<keyword evidence="5" id="KW-1015">Disulfide bond</keyword>
<dbReference type="InterPro" id="IPR018114">
    <property type="entry name" value="TRYPSIN_HIS"/>
</dbReference>
<dbReference type="PANTHER" id="PTHR24276">
    <property type="entry name" value="POLYSERASE-RELATED"/>
    <property type="match status" value="1"/>
</dbReference>
<dbReference type="GO" id="GO:0006508">
    <property type="term" value="P:proteolysis"/>
    <property type="evidence" value="ECO:0007669"/>
    <property type="project" value="UniProtKB-KW"/>
</dbReference>
<sequence>TDTKRAKRLFNGNDVEPDEYPFTVSILLNNTHICVGITIGEKHILTAAHCFGNLPLVALANLVVRSGSIFYNSGGNLHSVKKIIYHREYRIGDTTSPNDIAILELNNPITLDDHCKIISLSSTFVQTGAIATVIGWGHTESLRKTNPSLKQLTLTILDPLTCQAYMPYTMYTHQICAIGFLNQGTCVGDSGGPLV</sequence>
<dbReference type="PROSITE" id="PS00134">
    <property type="entry name" value="TRYPSIN_HIS"/>
    <property type="match status" value="1"/>
</dbReference>
<keyword evidence="2 6" id="KW-0645">Protease</keyword>
<dbReference type="Pfam" id="PF00089">
    <property type="entry name" value="Trypsin"/>
    <property type="match status" value="1"/>
</dbReference>
<evidence type="ECO:0000256" key="5">
    <source>
        <dbReference type="ARBA" id="ARBA00023157"/>
    </source>
</evidence>
<evidence type="ECO:0000313" key="9">
    <source>
        <dbReference type="Proteomes" id="UP000786811"/>
    </source>
</evidence>
<evidence type="ECO:0000256" key="1">
    <source>
        <dbReference type="ARBA" id="ARBA00007664"/>
    </source>
</evidence>
<organism evidence="8 9">
    <name type="scientific">Cotesia congregata</name>
    <name type="common">Parasitoid wasp</name>
    <name type="synonym">Apanteles congregatus</name>
    <dbReference type="NCBI Taxonomy" id="51543"/>
    <lineage>
        <taxon>Eukaryota</taxon>
        <taxon>Metazoa</taxon>
        <taxon>Ecdysozoa</taxon>
        <taxon>Arthropoda</taxon>
        <taxon>Hexapoda</taxon>
        <taxon>Insecta</taxon>
        <taxon>Pterygota</taxon>
        <taxon>Neoptera</taxon>
        <taxon>Endopterygota</taxon>
        <taxon>Hymenoptera</taxon>
        <taxon>Apocrita</taxon>
        <taxon>Ichneumonoidea</taxon>
        <taxon>Braconidae</taxon>
        <taxon>Microgastrinae</taxon>
        <taxon>Cotesia</taxon>
    </lineage>
</organism>
<dbReference type="Gene3D" id="2.40.10.10">
    <property type="entry name" value="Trypsin-like serine proteases"/>
    <property type="match status" value="1"/>
</dbReference>
<dbReference type="OrthoDB" id="6755574at2759"/>
<comment type="caution">
    <text evidence="8">The sequence shown here is derived from an EMBL/GenBank/DDBJ whole genome shotgun (WGS) entry which is preliminary data.</text>
</comment>
<feature type="domain" description="Peptidase S1" evidence="7">
    <location>
        <begin position="9"/>
        <end position="195"/>
    </location>
</feature>
<dbReference type="PANTHER" id="PTHR24276:SF98">
    <property type="entry name" value="FI18310P1-RELATED"/>
    <property type="match status" value="1"/>
</dbReference>
<gene>
    <name evidence="8" type="ORF">HICCMSTLAB_LOCUS719</name>
</gene>
<name>A0A8J2EB03_COTCN</name>
<dbReference type="InterPro" id="IPR009003">
    <property type="entry name" value="Peptidase_S1_PA"/>
</dbReference>
<comment type="similarity">
    <text evidence="1">Belongs to the peptidase S1 family.</text>
</comment>
<dbReference type="PROSITE" id="PS50240">
    <property type="entry name" value="TRYPSIN_DOM"/>
    <property type="match status" value="1"/>
</dbReference>
<evidence type="ECO:0000259" key="7">
    <source>
        <dbReference type="PROSITE" id="PS50240"/>
    </source>
</evidence>
<evidence type="ECO:0000256" key="2">
    <source>
        <dbReference type="ARBA" id="ARBA00022670"/>
    </source>
</evidence>
<dbReference type="InterPro" id="IPR050430">
    <property type="entry name" value="Peptidase_S1"/>
</dbReference>
<dbReference type="InterPro" id="IPR043504">
    <property type="entry name" value="Peptidase_S1_PA_chymotrypsin"/>
</dbReference>
<dbReference type="InterPro" id="IPR001314">
    <property type="entry name" value="Peptidase_S1A"/>
</dbReference>
<evidence type="ECO:0000313" key="8">
    <source>
        <dbReference type="EMBL" id="CAG5073947.1"/>
    </source>
</evidence>
<dbReference type="InterPro" id="IPR001254">
    <property type="entry name" value="Trypsin_dom"/>
</dbReference>
<dbReference type="CDD" id="cd00190">
    <property type="entry name" value="Tryp_SPc"/>
    <property type="match status" value="1"/>
</dbReference>
<dbReference type="SUPFAM" id="SSF50494">
    <property type="entry name" value="Trypsin-like serine proteases"/>
    <property type="match status" value="1"/>
</dbReference>
<accession>A0A8J2EB03</accession>
<feature type="non-terminal residue" evidence="8">
    <location>
        <position position="195"/>
    </location>
</feature>
<keyword evidence="8" id="KW-0472">Membrane</keyword>
<keyword evidence="9" id="KW-1185">Reference proteome</keyword>
<dbReference type="AlphaFoldDB" id="A0A8J2EB03"/>
<evidence type="ECO:0000256" key="6">
    <source>
        <dbReference type="RuleBase" id="RU363034"/>
    </source>
</evidence>
<keyword evidence="3 6" id="KW-0378">Hydrolase</keyword>
<dbReference type="PROSITE" id="PS00135">
    <property type="entry name" value="TRYPSIN_SER"/>
    <property type="match status" value="1"/>
</dbReference>
<dbReference type="GO" id="GO:0004252">
    <property type="term" value="F:serine-type endopeptidase activity"/>
    <property type="evidence" value="ECO:0007669"/>
    <property type="project" value="InterPro"/>
</dbReference>
<dbReference type="EMBL" id="CAJNRD030001114">
    <property type="protein sequence ID" value="CAG5073947.1"/>
    <property type="molecule type" value="Genomic_DNA"/>
</dbReference>
<dbReference type="SMART" id="SM00020">
    <property type="entry name" value="Tryp_SPc"/>
    <property type="match status" value="1"/>
</dbReference>
<proteinExistence type="inferred from homology"/>
<dbReference type="FunFam" id="2.40.10.10:FF:000068">
    <property type="entry name" value="transmembrane protease serine 2"/>
    <property type="match status" value="1"/>
</dbReference>
<reference evidence="8" key="1">
    <citation type="submission" date="2021-04" db="EMBL/GenBank/DDBJ databases">
        <authorList>
            <person name="Chebbi M.A.C M."/>
        </authorList>
    </citation>
    <scope>NUCLEOTIDE SEQUENCE</scope>
</reference>
<evidence type="ECO:0000256" key="3">
    <source>
        <dbReference type="ARBA" id="ARBA00022801"/>
    </source>
</evidence>
<dbReference type="Proteomes" id="UP000786811">
    <property type="component" value="Unassembled WGS sequence"/>
</dbReference>